<dbReference type="InterPro" id="IPR015943">
    <property type="entry name" value="WD40/YVTN_repeat-like_dom_sf"/>
</dbReference>
<dbReference type="Proteomes" id="UP000054560">
    <property type="component" value="Unassembled WGS sequence"/>
</dbReference>
<dbReference type="RefSeq" id="XP_014146057.1">
    <property type="nucleotide sequence ID" value="XM_014290582.1"/>
</dbReference>
<keyword evidence="1 3" id="KW-0853">WD repeat</keyword>
<name>A0A0L0F609_9EUKA</name>
<proteinExistence type="predicted"/>
<keyword evidence="2" id="KW-0677">Repeat</keyword>
<dbReference type="eggNOG" id="KOG0281">
    <property type="taxonomic scope" value="Eukaryota"/>
</dbReference>
<reference evidence="4 5" key="1">
    <citation type="submission" date="2011-02" db="EMBL/GenBank/DDBJ databases">
        <title>The Genome Sequence of Sphaeroforma arctica JP610.</title>
        <authorList>
            <consortium name="The Broad Institute Genome Sequencing Platform"/>
            <person name="Russ C."/>
            <person name="Cuomo C."/>
            <person name="Young S.K."/>
            <person name="Zeng Q."/>
            <person name="Gargeya S."/>
            <person name="Alvarado L."/>
            <person name="Berlin A."/>
            <person name="Chapman S.B."/>
            <person name="Chen Z."/>
            <person name="Freedman E."/>
            <person name="Gellesch M."/>
            <person name="Goldberg J."/>
            <person name="Griggs A."/>
            <person name="Gujja S."/>
            <person name="Heilman E."/>
            <person name="Heiman D."/>
            <person name="Howarth C."/>
            <person name="Mehta T."/>
            <person name="Neiman D."/>
            <person name="Pearson M."/>
            <person name="Roberts A."/>
            <person name="Saif S."/>
            <person name="Shea T."/>
            <person name="Shenoy N."/>
            <person name="Sisk P."/>
            <person name="Stolte C."/>
            <person name="Sykes S."/>
            <person name="White J."/>
            <person name="Yandava C."/>
            <person name="Burger G."/>
            <person name="Gray M.W."/>
            <person name="Holland P.W.H."/>
            <person name="King N."/>
            <person name="Lang F.B.F."/>
            <person name="Roger A.J."/>
            <person name="Ruiz-Trillo I."/>
            <person name="Haas B."/>
            <person name="Nusbaum C."/>
            <person name="Birren B."/>
        </authorList>
    </citation>
    <scope>NUCLEOTIDE SEQUENCE [LARGE SCALE GENOMIC DNA]</scope>
    <source>
        <strain evidence="4 5">JP610</strain>
    </source>
</reference>
<evidence type="ECO:0000256" key="1">
    <source>
        <dbReference type="ARBA" id="ARBA00022574"/>
    </source>
</evidence>
<sequence length="91" mass="9923">MLPGDYVIHTLIGHEGSISCVAFGSRALVTGSEDRTARVWDLATGLVVASLEGHEEMVTSVRMFEDAEVAKVIPGMVIWRVCLIVYVMCLL</sequence>
<dbReference type="AlphaFoldDB" id="A0A0L0F609"/>
<accession>A0A0L0F609</accession>
<evidence type="ECO:0000256" key="3">
    <source>
        <dbReference type="PROSITE-ProRule" id="PRU00221"/>
    </source>
</evidence>
<dbReference type="Gene3D" id="2.130.10.10">
    <property type="entry name" value="YVTN repeat-like/Quinoprotein amine dehydrogenase"/>
    <property type="match status" value="1"/>
</dbReference>
<dbReference type="GeneID" id="25915797"/>
<dbReference type="Pfam" id="PF00400">
    <property type="entry name" value="WD40"/>
    <property type="match status" value="1"/>
</dbReference>
<evidence type="ECO:0000313" key="4">
    <source>
        <dbReference type="EMBL" id="KNC72155.1"/>
    </source>
</evidence>
<dbReference type="SUPFAM" id="SSF50978">
    <property type="entry name" value="WD40 repeat-like"/>
    <property type="match status" value="1"/>
</dbReference>
<dbReference type="InterPro" id="IPR019775">
    <property type="entry name" value="WD40_repeat_CS"/>
</dbReference>
<dbReference type="SMART" id="SM00320">
    <property type="entry name" value="WD40"/>
    <property type="match status" value="1"/>
</dbReference>
<evidence type="ECO:0000313" key="5">
    <source>
        <dbReference type="Proteomes" id="UP000054560"/>
    </source>
</evidence>
<dbReference type="InterPro" id="IPR001680">
    <property type="entry name" value="WD40_rpt"/>
</dbReference>
<dbReference type="PANTHER" id="PTHR19848:SF8">
    <property type="entry name" value="F-BOX AND WD REPEAT DOMAIN CONTAINING 7"/>
    <property type="match status" value="1"/>
</dbReference>
<dbReference type="PROSITE" id="PS50294">
    <property type="entry name" value="WD_REPEATS_REGION"/>
    <property type="match status" value="1"/>
</dbReference>
<dbReference type="PROSITE" id="PS00678">
    <property type="entry name" value="WD_REPEATS_1"/>
    <property type="match status" value="1"/>
</dbReference>
<dbReference type="PANTHER" id="PTHR19848">
    <property type="entry name" value="WD40 REPEAT PROTEIN"/>
    <property type="match status" value="1"/>
</dbReference>
<dbReference type="PROSITE" id="PS50082">
    <property type="entry name" value="WD_REPEATS_2"/>
    <property type="match status" value="1"/>
</dbReference>
<dbReference type="STRING" id="667725.A0A0L0F609"/>
<evidence type="ECO:0000256" key="2">
    <source>
        <dbReference type="ARBA" id="ARBA00022737"/>
    </source>
</evidence>
<organism evidence="4 5">
    <name type="scientific">Sphaeroforma arctica JP610</name>
    <dbReference type="NCBI Taxonomy" id="667725"/>
    <lineage>
        <taxon>Eukaryota</taxon>
        <taxon>Ichthyosporea</taxon>
        <taxon>Ichthyophonida</taxon>
        <taxon>Sphaeroforma</taxon>
    </lineage>
</organism>
<dbReference type="InterPro" id="IPR036322">
    <property type="entry name" value="WD40_repeat_dom_sf"/>
</dbReference>
<feature type="repeat" description="WD" evidence="3">
    <location>
        <begin position="11"/>
        <end position="50"/>
    </location>
</feature>
<dbReference type="EMBL" id="KQ247485">
    <property type="protein sequence ID" value="KNC72155.1"/>
    <property type="molecule type" value="Genomic_DNA"/>
</dbReference>
<protein>
    <submittedName>
        <fullName evidence="4">Uncharacterized protein</fullName>
    </submittedName>
</protein>
<gene>
    <name evidence="4" type="ORF">SARC_15293</name>
</gene>
<dbReference type="OrthoDB" id="2687788at2759"/>
<keyword evidence="5" id="KW-1185">Reference proteome</keyword>